<evidence type="ECO:0000313" key="2">
    <source>
        <dbReference type="Proteomes" id="UP000005463"/>
    </source>
</evidence>
<evidence type="ECO:0000313" key="1">
    <source>
        <dbReference type="EMBL" id="EDS99747.1"/>
    </source>
</evidence>
<dbReference type="Proteomes" id="UP000005463">
    <property type="component" value="Unassembled WGS sequence"/>
</dbReference>
<proteinExistence type="predicted"/>
<name>B1FRS2_9BURK</name>
<gene>
    <name evidence="1" type="ORF">BamIOP4010DRAFT_6735</name>
</gene>
<comment type="caution">
    <text evidence="1">The sequence shown here is derived from an EMBL/GenBank/DDBJ whole genome shotgun (WGS) entry which is preliminary data.</text>
</comment>
<dbReference type="AlphaFoldDB" id="B1FRS2"/>
<reference evidence="1 2" key="1">
    <citation type="submission" date="2008-03" db="EMBL/GenBank/DDBJ databases">
        <title>Sequencing of the draft genome and assembly of Burkholderia ambifaria IOP40-10.</title>
        <authorList>
            <consortium name="US DOE Joint Genome Institute (JGI-PGF)"/>
            <person name="Copeland A."/>
            <person name="Lucas S."/>
            <person name="Lapidus A."/>
            <person name="Glavina del Rio T."/>
            <person name="Dalin E."/>
            <person name="Tice H."/>
            <person name="Bruce D."/>
            <person name="Goodwin L."/>
            <person name="Pitluck S."/>
            <person name="Larimer F."/>
            <person name="Land M.L."/>
            <person name="Hauser L."/>
            <person name="Tiedje J."/>
            <person name="Richardson P."/>
        </authorList>
    </citation>
    <scope>NUCLEOTIDE SEQUENCE [LARGE SCALE GENOMIC DNA]</scope>
    <source>
        <strain evidence="1 2">IOP40-10</strain>
    </source>
</reference>
<sequence length="123" mass="12462">MPVNVSVPGPDSVRLPPAPAIVPSYVPLPVPPSVRLLAPRFTVDPATPDSVPVVCGVVAPLRSKVAPAPVRLTGVVPDRLPPAPIASVPLLIVVAPVYVLAPVSVSVPVPVIVTPPVPAMLPA</sequence>
<organism evidence="1 2">
    <name type="scientific">Burkholderia ambifaria IOP40-10</name>
    <dbReference type="NCBI Taxonomy" id="396596"/>
    <lineage>
        <taxon>Bacteria</taxon>
        <taxon>Pseudomonadati</taxon>
        <taxon>Pseudomonadota</taxon>
        <taxon>Betaproteobacteria</taxon>
        <taxon>Burkholderiales</taxon>
        <taxon>Burkholderiaceae</taxon>
        <taxon>Burkholderia</taxon>
        <taxon>Burkholderia cepacia complex</taxon>
    </lineage>
</organism>
<protein>
    <submittedName>
        <fullName evidence="1">Uncharacterized protein</fullName>
    </submittedName>
</protein>
<accession>B1FRS2</accession>
<dbReference type="EMBL" id="ABLC01000451">
    <property type="protein sequence ID" value="EDS99747.1"/>
    <property type="molecule type" value="Genomic_DNA"/>
</dbReference>